<feature type="compositionally biased region" description="Polar residues" evidence="10">
    <location>
        <begin position="907"/>
        <end position="920"/>
    </location>
</feature>
<comment type="subunit">
    <text evidence="8">Interacts with dsh; PET and LIM domains interact with dsh DEP domain, in wing cells. Interacts with Vang in photoreceptor cells.</text>
</comment>
<evidence type="ECO:0000313" key="11">
    <source>
        <dbReference type="EnsemblMetazoa" id="AARA008212-PA"/>
    </source>
</evidence>
<evidence type="ECO:0000256" key="7">
    <source>
        <dbReference type="ARBA" id="ARBA00059227"/>
    </source>
</evidence>
<feature type="compositionally biased region" description="Low complexity" evidence="10">
    <location>
        <begin position="181"/>
        <end position="193"/>
    </location>
</feature>
<feature type="region of interest" description="Disordered" evidence="10">
    <location>
        <begin position="694"/>
        <end position="747"/>
    </location>
</feature>
<dbReference type="Gene3D" id="2.10.110.10">
    <property type="entry name" value="Cysteine Rich Protein"/>
    <property type="match status" value="3"/>
</dbReference>
<dbReference type="GO" id="GO:0008270">
    <property type="term" value="F:zinc ion binding"/>
    <property type="evidence" value="ECO:0007669"/>
    <property type="project" value="InterPro"/>
</dbReference>
<comment type="function">
    <text evidence="7">Acts in a planar cell polarity (PCP) complex; polarization along the apical/basal axis of epithelial cells. PCP signaling in the wing disk requires the receptor fz and the cytoplasmic proteins dsh and pk. These act in a feedback loop leading to activation of the jnk cascade and subsequent polarized arrangement of hairs and bristles. Dgo and pk compete with one another for dsh binding, thereby modulating fz dsh activity and ensuring tight control over fz PCP signaling. Vang, stan and pk function together to regulate the establishment of tissue polarity in the adult eye.</text>
</comment>
<dbReference type="SUPFAM" id="SSF57716">
    <property type="entry name" value="Glucocorticoid receptor-like (DNA-binding domain)"/>
    <property type="match status" value="2"/>
</dbReference>
<dbReference type="CDD" id="cd02440">
    <property type="entry name" value="AdoMet_MTases"/>
    <property type="match status" value="1"/>
</dbReference>
<feature type="compositionally biased region" description="Gly residues" evidence="10">
    <location>
        <begin position="808"/>
        <end position="821"/>
    </location>
</feature>
<evidence type="ECO:0000256" key="10">
    <source>
        <dbReference type="SAM" id="MobiDB-lite"/>
    </source>
</evidence>
<dbReference type="InterPro" id="IPR033723">
    <property type="entry name" value="PET_prickle"/>
</dbReference>
<accession>A0A182I3R6</accession>
<dbReference type="SUPFAM" id="SSF53335">
    <property type="entry name" value="S-adenosyl-L-methionine-dependent methyltransferases"/>
    <property type="match status" value="1"/>
</dbReference>
<dbReference type="PROSITE" id="PS51303">
    <property type="entry name" value="PET"/>
    <property type="match status" value="1"/>
</dbReference>
<dbReference type="Gene3D" id="3.40.50.150">
    <property type="entry name" value="Vaccinia Virus protein VP39"/>
    <property type="match status" value="1"/>
</dbReference>
<dbReference type="VEuPathDB" id="VectorBase:AARA21_014109"/>
<feature type="region of interest" description="Disordered" evidence="10">
    <location>
        <begin position="1"/>
        <end position="193"/>
    </location>
</feature>
<evidence type="ECO:0000256" key="5">
    <source>
        <dbReference type="ARBA" id="ARBA00022833"/>
    </source>
</evidence>
<evidence type="ECO:0000256" key="8">
    <source>
        <dbReference type="ARBA" id="ARBA00064768"/>
    </source>
</evidence>
<feature type="compositionally biased region" description="Low complexity" evidence="10">
    <location>
        <begin position="106"/>
        <end position="118"/>
    </location>
</feature>
<evidence type="ECO:0000256" key="2">
    <source>
        <dbReference type="ARBA" id="ARBA00022473"/>
    </source>
</evidence>
<dbReference type="InterPro" id="IPR010442">
    <property type="entry name" value="PET_domain"/>
</dbReference>
<protein>
    <recommendedName>
        <fullName evidence="9">Protein prickle</fullName>
    </recommendedName>
</protein>
<feature type="region of interest" description="Disordered" evidence="10">
    <location>
        <begin position="1178"/>
        <end position="1233"/>
    </location>
</feature>
<feature type="compositionally biased region" description="Low complexity" evidence="10">
    <location>
        <begin position="59"/>
        <end position="73"/>
    </location>
</feature>
<name>A0A182I3R6_ANOAR</name>
<feature type="compositionally biased region" description="Basic and acidic residues" evidence="10">
    <location>
        <begin position="1024"/>
        <end position="1036"/>
    </location>
</feature>
<evidence type="ECO:0000256" key="3">
    <source>
        <dbReference type="ARBA" id="ARBA00022723"/>
    </source>
</evidence>
<dbReference type="InterPro" id="IPR033726">
    <property type="entry name" value="LIM2_prickle"/>
</dbReference>
<feature type="region of interest" description="Disordered" evidence="10">
    <location>
        <begin position="596"/>
        <end position="651"/>
    </location>
</feature>
<dbReference type="InterPro" id="IPR033727">
    <property type="entry name" value="LIM3_prickle"/>
</dbReference>
<reference evidence="11" key="1">
    <citation type="submission" date="2022-08" db="UniProtKB">
        <authorList>
            <consortium name="EnsemblMetazoa"/>
        </authorList>
    </citation>
    <scope>IDENTIFICATION</scope>
    <source>
        <strain evidence="11">Dongola</strain>
    </source>
</reference>
<evidence type="ECO:0000256" key="9">
    <source>
        <dbReference type="ARBA" id="ARBA00073341"/>
    </source>
</evidence>
<sequence length="1492" mass="161116">MSYPYQKSHHQTQQPQQNGHPQHQLMLQQQQQADHSPHHHHHHHVHHATAHVYPYELGRSPLRSPQSPPLYSGKPPPPPPQSYHAYQQPPTAAHPPVSLSGAPTSMPGMMPGQQPPGMTLSLGGGGGGGSAGDCFMLPPLQPQSPDGLSTVTNTSSTATNAPSARSVYPQHHQPPYPSIGSSHHPFHSPASAAALIGPSMPQHAQQQQQHQMQPHHYSSMHLLGPAGGPPSSVGPASMVGMMGPGGHGGGGGGGGVGGGAGGIAGGVGGGPGGGMGGGHNYSQSDDDSGCALEEYTWVPPGLRPDQVHLYFSAIPEDKVPYVNSIGERHRVRQLLQQLPPHDNEVRYCHSLTDEERKELKLFSAQRKREALGRGTVKQITTTLICERCGECASSGDMMVFASRFEPNTCWHPACFACCVCKELLVDLIYFHRENRLYCGRHHAETLKPRCSACDEIILADECTEAEGRAWHIKHFACFECDKQLGGQRYIMRDGKPYCLHCFDAMFAEYCDYCSEPIGVDQGQMSHDGQHWHATDQCFACSTCRCSLLGRPFLPRRGEIYCSIACSKGEPPTPSDGSLPAAAALLHGNARNNRTLDEQQQRDDAHRSSQPSHTAARSPEPLRSPDRGTGRLSPPHTEVSNGGESTIDGNGNDEMTLSCYTAATSITTSMSAATGNTSTTLATTATNNTAPESATLHATEHEVQSHEAASTVGSDRDHHLRSPAFNGTTTDNGTGTAGGGVGDSNRHRIPQCSPELNRLLHKDRSRQPLDLTDLGHSLEQHWQSERTGSETISIATATATVRTQVTGPIAGGNGNGPTGGGPILTSSMPELNRCLAAAGSGGSPSFSGTNSPTPMPIEDSVVANGGDDADEQNQNASDASHSIVELPTPPPIVIKKEVRFEGDFQDSLPRTKSYCQRNGGQRNRAAKSSKRRTDYDRYEHGSSSSSSRRHHHSVSQQQQHDRSGGDRHGSSSSGSRRSPRRRRHTSRDEPSHHHQRRSSYASDDDELAEDETDNYHHRRHHHSHQREQQRPVDDSDARSVCSTCSSSSSSADDDVYELPLRRTSYGGTRIHYMPNNSLACARKRKQLQTSSGVAGQHYEKDNKNYTAATRRSVEWKAHITTKNMSQIARHASRSQMNGAGLVDVVVRGWQRTFHTNTAAAVKFRTTDAVSAAHGGITNTTSNHRWNHRRYSRTTDRYDDGGSGGRFESSRVAPGKPSDATGQNRNAPSTTLYANSGGKDSDVISVRGKILSNTVLSRQHMTPEIALHLITPDCAIYHQPVGAGHHNSDNSGADTGFSADPFWGFFWPGGQALTRFILDTGHVFRGKTVLEVGCGCGASAIAALLVGATRVIANDIDPVALQATLLNAERNGITGNRLVVSSDNLIGQGADETHQTVDRCEVVLIGDLFYDTEIAADLHPWIQRLARAGAEVSEDMSSVPIYIGDPGRHGITETGVLSQMELRARYELPANVCLENSGFSHANVWQFRLPSDEA</sequence>
<dbReference type="GO" id="GO:0030182">
    <property type="term" value="P:neuron differentiation"/>
    <property type="evidence" value="ECO:0007669"/>
    <property type="project" value="UniProtKB-ARBA"/>
</dbReference>
<dbReference type="PROSITE" id="PS50023">
    <property type="entry name" value="LIM_DOMAIN_2"/>
    <property type="match status" value="2"/>
</dbReference>
<dbReference type="InterPro" id="IPR029063">
    <property type="entry name" value="SAM-dependent_MTases_sf"/>
</dbReference>
<evidence type="ECO:0000256" key="6">
    <source>
        <dbReference type="ARBA" id="ARBA00023038"/>
    </source>
</evidence>
<feature type="compositionally biased region" description="Low complexity" evidence="10">
    <location>
        <begin position="1037"/>
        <end position="1049"/>
    </location>
</feature>
<evidence type="ECO:0000256" key="4">
    <source>
        <dbReference type="ARBA" id="ARBA00022737"/>
    </source>
</evidence>
<keyword evidence="12" id="KW-1185">Reference proteome</keyword>
<organism evidence="11 12">
    <name type="scientific">Anopheles arabiensis</name>
    <name type="common">Mosquito</name>
    <dbReference type="NCBI Taxonomy" id="7173"/>
    <lineage>
        <taxon>Eukaryota</taxon>
        <taxon>Metazoa</taxon>
        <taxon>Ecdysozoa</taxon>
        <taxon>Arthropoda</taxon>
        <taxon>Hexapoda</taxon>
        <taxon>Insecta</taxon>
        <taxon>Pterygota</taxon>
        <taxon>Neoptera</taxon>
        <taxon>Endopterygota</taxon>
        <taxon>Diptera</taxon>
        <taxon>Nematocera</taxon>
        <taxon>Culicoidea</taxon>
        <taxon>Culicidae</taxon>
        <taxon>Anophelinae</taxon>
        <taxon>Anopheles</taxon>
    </lineage>
</organism>
<dbReference type="CDD" id="cd09418">
    <property type="entry name" value="LIM2_Prickle"/>
    <property type="match status" value="1"/>
</dbReference>
<proteinExistence type="inferred from homology"/>
<dbReference type="Proteomes" id="UP000075840">
    <property type="component" value="Unassembled WGS sequence"/>
</dbReference>
<dbReference type="EnsemblMetazoa" id="AARA008212-RA">
    <property type="protein sequence ID" value="AARA008212-PA"/>
    <property type="gene ID" value="AARA008212"/>
</dbReference>
<feature type="compositionally biased region" description="Gly residues" evidence="10">
    <location>
        <begin position="122"/>
        <end position="131"/>
    </location>
</feature>
<evidence type="ECO:0000313" key="12">
    <source>
        <dbReference type="Proteomes" id="UP000075840"/>
    </source>
</evidence>
<dbReference type="EMBL" id="APCN01000218">
    <property type="status" value="NOT_ANNOTATED_CDS"/>
    <property type="molecule type" value="Genomic_DNA"/>
</dbReference>
<feature type="compositionally biased region" description="Basic residues" evidence="10">
    <location>
        <begin position="37"/>
        <end position="49"/>
    </location>
</feature>
<feature type="compositionally biased region" description="Basic and acidic residues" evidence="10">
    <location>
        <begin position="958"/>
        <end position="968"/>
    </location>
</feature>
<feature type="compositionally biased region" description="Basic and acidic residues" evidence="10">
    <location>
        <begin position="596"/>
        <end position="606"/>
    </location>
</feature>
<keyword evidence="3" id="KW-0479">Metal-binding</keyword>
<feature type="region of interest" description="Disordered" evidence="10">
    <location>
        <begin position="903"/>
        <end position="1054"/>
    </location>
</feature>
<dbReference type="CDD" id="cd09415">
    <property type="entry name" value="LIM1_Prickle"/>
    <property type="match status" value="1"/>
</dbReference>
<dbReference type="PROSITE" id="PS00478">
    <property type="entry name" value="LIM_DOMAIN_1"/>
    <property type="match status" value="1"/>
</dbReference>
<feature type="compositionally biased region" description="Polar residues" evidence="10">
    <location>
        <begin position="637"/>
        <end position="651"/>
    </location>
</feature>
<feature type="compositionally biased region" description="Acidic residues" evidence="10">
    <location>
        <begin position="1001"/>
        <end position="1011"/>
    </location>
</feature>
<dbReference type="VEuPathDB" id="VectorBase:AARA21_013002"/>
<dbReference type="Pfam" id="PF06297">
    <property type="entry name" value="PET"/>
    <property type="match status" value="1"/>
</dbReference>
<comment type="similarity">
    <text evidence="1">Belongs to the prickle / espinas / testin family.</text>
</comment>
<feature type="compositionally biased region" description="Low complexity" evidence="10">
    <location>
        <begin position="149"/>
        <end position="166"/>
    </location>
</feature>
<dbReference type="PANTHER" id="PTHR24211">
    <property type="entry name" value="LIM DOMAIN-CONTAINING PROTEIN"/>
    <property type="match status" value="1"/>
</dbReference>
<dbReference type="FunFam" id="2.10.110.10:FF:000035">
    <property type="entry name" value="prickle-like protein 2 isoform X1"/>
    <property type="match status" value="1"/>
</dbReference>
<feature type="compositionally biased region" description="Basic and acidic residues" evidence="10">
    <location>
        <begin position="930"/>
        <end position="939"/>
    </location>
</feature>
<dbReference type="VEuPathDB" id="VectorBase:AARA008212"/>
<feature type="compositionally biased region" description="Low complexity" evidence="10">
    <location>
        <begin position="11"/>
        <end position="34"/>
    </location>
</feature>
<dbReference type="Pfam" id="PF06325">
    <property type="entry name" value="PrmA"/>
    <property type="match status" value="1"/>
</dbReference>
<dbReference type="InterPro" id="IPR033725">
    <property type="entry name" value="LIM1_prickle"/>
</dbReference>
<dbReference type="Pfam" id="PF00412">
    <property type="entry name" value="LIM"/>
    <property type="match status" value="3"/>
</dbReference>
<dbReference type="SMART" id="SM00132">
    <property type="entry name" value="LIM"/>
    <property type="match status" value="3"/>
</dbReference>
<feature type="region of interest" description="Disordered" evidence="10">
    <location>
        <begin position="805"/>
        <end position="889"/>
    </location>
</feature>
<dbReference type="InterPro" id="IPR001781">
    <property type="entry name" value="Znf_LIM"/>
</dbReference>
<dbReference type="CDD" id="cd09420">
    <property type="entry name" value="LIM3_Prickle"/>
    <property type="match status" value="1"/>
</dbReference>
<dbReference type="FunFam" id="2.10.110.10:FF:000005">
    <property type="entry name" value="Testin isoform 1"/>
    <property type="match status" value="1"/>
</dbReference>
<keyword evidence="4" id="KW-0677">Repeat</keyword>
<dbReference type="CDD" id="cd09827">
    <property type="entry name" value="PET_Prickle"/>
    <property type="match status" value="1"/>
</dbReference>
<keyword evidence="6" id="KW-0440">LIM domain</keyword>
<evidence type="ECO:0000256" key="1">
    <source>
        <dbReference type="ARBA" id="ARBA00008268"/>
    </source>
</evidence>
<keyword evidence="2" id="KW-0217">Developmental protein</keyword>
<feature type="compositionally biased region" description="Polar residues" evidence="10">
    <location>
        <begin position="1218"/>
        <end position="1232"/>
    </location>
</feature>
<keyword evidence="5" id="KW-0862">Zinc</keyword>
<dbReference type="PANTHER" id="PTHR24211:SF20">
    <property type="entry name" value="PROTEIN ESPINAS-RELATED"/>
    <property type="match status" value="1"/>
</dbReference>
<dbReference type="InterPro" id="IPR047120">
    <property type="entry name" value="Pk/Esn/Tes"/>
</dbReference>